<feature type="compositionally biased region" description="Gly residues" evidence="1">
    <location>
        <begin position="1"/>
        <end position="17"/>
    </location>
</feature>
<dbReference type="RefSeq" id="WP_377420456.1">
    <property type="nucleotide sequence ID" value="NZ_JBHSPR010000008.1"/>
</dbReference>
<evidence type="ECO:0000313" key="3">
    <source>
        <dbReference type="Proteomes" id="UP001596203"/>
    </source>
</evidence>
<evidence type="ECO:0008006" key="4">
    <source>
        <dbReference type="Google" id="ProtNLM"/>
    </source>
</evidence>
<keyword evidence="3" id="KW-1185">Reference proteome</keyword>
<dbReference type="EMBL" id="JBHSPR010000008">
    <property type="protein sequence ID" value="MFC6016767.1"/>
    <property type="molecule type" value="Genomic_DNA"/>
</dbReference>
<sequence length="751" mass="80917">MTVAGGGPVPGRNGNGSGIDRRGLVDRHAVELTGILPTSPLSVGNGEFCYTVDVTGLQTFPDRYPVENPGGGGTPGTLLGTQSQWGWHSVPAERPYDLAATSRTYRTPRGPVEYVDMRGELSGTGETPESAAESWLRNNPHRLDLGRIGLVRSARSATAGIVARPPDPAELGDPHQRLDLWTGTIASRFRLSGTPVRVSTVCHPERDVLAVRVESTLLTEGLAVRLAFPYGSEAWSNAADWSRPEAHSSSVRPAAHGATVLRVLDDTTYSVGIGVTDGARILHIGRHEILVTSERAVVEVVVGFAPGAVPLGRSGGLGLPAAGRTDPPSVADLPSVADPPSVADLPSFAEVAAASGRHWPRFWESGAAVELADSRDDRAMELERRIVLSQYLTAVHCAGSLPPQETGLMANSWRGRFHLEMHWWHGAHFPLWGRAGLLERSLGWYAGILPRARETARRQGCAGARWPKQVGPDGRESPSPIGPFLVWQQPHPIFLAELVRRTTDSDAALHRYADVVLSSAAFMADFVSGGDGGYQLGPPLVPAQESYASVRATVTNPTFELAYWSWGLRIAQRWRALLGLAPEPSWAKVAANLIRPPVRDGVYPAIDVPPYTLAEDHPSMLYAWGFVPPTDLIDPDVMRATLREVLETWDWASTWGWDYPAIAMTATRLGERQTAVDALLLPSPKNGYLPNGHNWQTPSLPVYLPGNGGLLAAVALMARGSDADADAGRPTPGFPDDGTWTVRHEGLHPMP</sequence>
<reference evidence="3" key="1">
    <citation type="journal article" date="2019" name="Int. J. Syst. Evol. Microbiol.">
        <title>The Global Catalogue of Microorganisms (GCM) 10K type strain sequencing project: providing services to taxonomists for standard genome sequencing and annotation.</title>
        <authorList>
            <consortium name="The Broad Institute Genomics Platform"/>
            <consortium name="The Broad Institute Genome Sequencing Center for Infectious Disease"/>
            <person name="Wu L."/>
            <person name="Ma J."/>
        </authorList>
    </citation>
    <scope>NUCLEOTIDE SEQUENCE [LARGE SCALE GENOMIC DNA]</scope>
    <source>
        <strain evidence="3">ZS-35-S2</strain>
    </source>
</reference>
<proteinExistence type="predicted"/>
<dbReference type="Proteomes" id="UP001596203">
    <property type="component" value="Unassembled WGS sequence"/>
</dbReference>
<evidence type="ECO:0000313" key="2">
    <source>
        <dbReference type="EMBL" id="MFC6016767.1"/>
    </source>
</evidence>
<dbReference type="InterPro" id="IPR012341">
    <property type="entry name" value="6hp_glycosidase-like_sf"/>
</dbReference>
<protein>
    <recommendedName>
        <fullName evidence="4">Glycoside hydrolase family 65</fullName>
    </recommendedName>
</protein>
<dbReference type="SUPFAM" id="SSF48208">
    <property type="entry name" value="Six-hairpin glycosidases"/>
    <property type="match status" value="1"/>
</dbReference>
<comment type="caution">
    <text evidence="2">The sequence shown here is derived from an EMBL/GenBank/DDBJ whole genome shotgun (WGS) entry which is preliminary data.</text>
</comment>
<dbReference type="InterPro" id="IPR008928">
    <property type="entry name" value="6-hairpin_glycosidase_sf"/>
</dbReference>
<evidence type="ECO:0000256" key="1">
    <source>
        <dbReference type="SAM" id="MobiDB-lite"/>
    </source>
</evidence>
<name>A0ABW1K6F1_9ACTN</name>
<organism evidence="2 3">
    <name type="scientific">Plantactinospora solaniradicis</name>
    <dbReference type="NCBI Taxonomy" id="1723736"/>
    <lineage>
        <taxon>Bacteria</taxon>
        <taxon>Bacillati</taxon>
        <taxon>Actinomycetota</taxon>
        <taxon>Actinomycetes</taxon>
        <taxon>Micromonosporales</taxon>
        <taxon>Micromonosporaceae</taxon>
        <taxon>Plantactinospora</taxon>
    </lineage>
</organism>
<dbReference type="Gene3D" id="1.50.10.10">
    <property type="match status" value="1"/>
</dbReference>
<feature type="region of interest" description="Disordered" evidence="1">
    <location>
        <begin position="1"/>
        <end position="21"/>
    </location>
</feature>
<gene>
    <name evidence="2" type="ORF">ACFP2T_11190</name>
</gene>
<accession>A0ABW1K6F1</accession>